<dbReference type="Proteomes" id="UP000224101">
    <property type="component" value="Segment"/>
</dbReference>
<accession>A0A218M3A3</accession>
<dbReference type="Gene3D" id="1.10.620.20">
    <property type="entry name" value="Ribonucleotide Reductase, subunit A"/>
    <property type="match status" value="1"/>
</dbReference>
<proteinExistence type="predicted"/>
<dbReference type="InterPro" id="IPR000358">
    <property type="entry name" value="RNR_small_fam"/>
</dbReference>
<protein>
    <recommendedName>
        <fullName evidence="1">ribonucleoside-diphosphate reductase</fullName>
        <ecNumber evidence="1">1.17.4.1</ecNumber>
    </recommendedName>
</protein>
<dbReference type="GeneID" id="40085922"/>
<evidence type="ECO:0000313" key="3">
    <source>
        <dbReference type="Proteomes" id="UP000224101"/>
    </source>
</evidence>
<dbReference type="InterPro" id="IPR009078">
    <property type="entry name" value="Ferritin-like_SF"/>
</dbReference>
<dbReference type="EMBL" id="KY979132">
    <property type="protein sequence ID" value="ASD50518.1"/>
    <property type="molecule type" value="Genomic_DNA"/>
</dbReference>
<sequence>MSDTNLIFNKDMKAEEYGAMPLFFGPPPGLFDTIHRTYPKIWDFYKEMKSLDWDEQEFEKGFQRCQTDFETCDPTVSWMMKRTIAWQWEQDSVAARALGPVLAPFITAPEYWAAIQRVSDNEVIHAATYSEIVRISFPNPKEALAEILEVRESLQRMDTVTRALADLYEASHNWALRRIPYSQELYNKVFVGVATILMMERIQFMASFGITFTICAQQLFQAIGKAVSKIAQDELEVHVQLGKEVLAIEMATPRGQLALQQTKETLNRIFYEIIASEETWLDYMFAEGRELAGTNLKLMKQWVLFNAADPGVLLQLDMSKREWPKKNPMPHLEEWLNMNKIQGAAQEQELAAYKVNLTVDNLGDEVLDVDF</sequence>
<dbReference type="OrthoDB" id="4477at10239"/>
<dbReference type="SUPFAM" id="SSF47240">
    <property type="entry name" value="Ferritin-like"/>
    <property type="match status" value="1"/>
</dbReference>
<dbReference type="KEGG" id="vg:40085922"/>
<dbReference type="GO" id="GO:0004748">
    <property type="term" value="F:ribonucleoside-diphosphate reductase activity, thioredoxin disulfide as acceptor"/>
    <property type="evidence" value="ECO:0007669"/>
    <property type="project" value="UniProtKB-EC"/>
</dbReference>
<evidence type="ECO:0000256" key="1">
    <source>
        <dbReference type="ARBA" id="ARBA00012274"/>
    </source>
</evidence>
<organism evidence="2 3">
    <name type="scientific">Acidovorax phage ACP17</name>
    <dbReference type="NCBI Taxonomy" id="2010329"/>
    <lineage>
        <taxon>Viruses</taxon>
        <taxon>Duplodnaviria</taxon>
        <taxon>Heunggongvirae</taxon>
        <taxon>Uroviricota</taxon>
        <taxon>Caudoviricetes</taxon>
        <taxon>Busanvirus</taxon>
        <taxon>Busanvirus ACP17</taxon>
    </lineage>
</organism>
<name>A0A218M3A3_9CAUD</name>
<dbReference type="InterPro" id="IPR012348">
    <property type="entry name" value="RNR-like"/>
</dbReference>
<dbReference type="RefSeq" id="YP_009609837.1">
    <property type="nucleotide sequence ID" value="NC_041997.1"/>
</dbReference>
<dbReference type="GO" id="GO:0009263">
    <property type="term" value="P:deoxyribonucleotide biosynthetic process"/>
    <property type="evidence" value="ECO:0007669"/>
    <property type="project" value="InterPro"/>
</dbReference>
<keyword evidence="3" id="KW-1185">Reference proteome</keyword>
<dbReference type="EC" id="1.17.4.1" evidence="1"/>
<evidence type="ECO:0000313" key="2">
    <source>
        <dbReference type="EMBL" id="ASD50518.1"/>
    </source>
</evidence>
<reference evidence="2 3" key="1">
    <citation type="submission" date="2017-08" db="EMBL/GenBank/DDBJ databases">
        <title>Characterization and complete genome sequence of novel bacteriophage infecting the causal agent of bacterial fruit blotch, Acidovorax citrulli.</title>
        <authorList>
            <person name="Midani A.R."/>
            <person name="Park S.-H."/>
            <person name="Choi T.-J."/>
        </authorList>
    </citation>
    <scope>NUCLEOTIDE SEQUENCE [LARGE SCALE GENOMIC DNA]</scope>
</reference>
<dbReference type="UniPathway" id="UPA00326"/>
<dbReference type="Pfam" id="PF00268">
    <property type="entry name" value="Ribonuc_red_sm"/>
    <property type="match status" value="1"/>
</dbReference>